<dbReference type="SUPFAM" id="SSF53756">
    <property type="entry name" value="UDP-Glycosyltransferase/glycogen phosphorylase"/>
    <property type="match status" value="1"/>
</dbReference>
<evidence type="ECO:0000259" key="1">
    <source>
        <dbReference type="Pfam" id="PF00534"/>
    </source>
</evidence>
<proteinExistence type="predicted"/>
<comment type="caution">
    <text evidence="2">The sequence shown here is derived from an EMBL/GenBank/DDBJ whole genome shotgun (WGS) entry which is preliminary data.</text>
</comment>
<dbReference type="PANTHER" id="PTHR12526:SF630">
    <property type="entry name" value="GLYCOSYLTRANSFERASE"/>
    <property type="match status" value="1"/>
</dbReference>
<evidence type="ECO:0000313" key="2">
    <source>
        <dbReference type="EMBL" id="OLU43727.1"/>
    </source>
</evidence>
<dbReference type="RefSeq" id="WP_075886168.1">
    <property type="nucleotide sequence ID" value="NZ_MPJZ01000093.1"/>
</dbReference>
<dbReference type="Pfam" id="PF00534">
    <property type="entry name" value="Glycos_transf_1"/>
    <property type="match status" value="1"/>
</dbReference>
<gene>
    <name evidence="2" type="ORF">BO223_10915</name>
</gene>
<dbReference type="CDD" id="cd03820">
    <property type="entry name" value="GT4_AmsD-like"/>
    <property type="match status" value="1"/>
</dbReference>
<dbReference type="PANTHER" id="PTHR12526">
    <property type="entry name" value="GLYCOSYLTRANSFERASE"/>
    <property type="match status" value="1"/>
</dbReference>
<dbReference type="AlphaFoldDB" id="A0A1Q9YHS6"/>
<dbReference type="EMBL" id="MPJZ01000093">
    <property type="protein sequence ID" value="OLU43727.1"/>
    <property type="molecule type" value="Genomic_DNA"/>
</dbReference>
<feature type="domain" description="Glycosyl transferase family 1" evidence="1">
    <location>
        <begin position="184"/>
        <end position="333"/>
    </location>
</feature>
<name>A0A1Q9YHS6_9FIRM</name>
<protein>
    <recommendedName>
        <fullName evidence="1">Glycosyl transferase family 1 domain-containing protein</fullName>
    </recommendedName>
</protein>
<dbReference type="InterPro" id="IPR001296">
    <property type="entry name" value="Glyco_trans_1"/>
</dbReference>
<dbReference type="GO" id="GO:0016757">
    <property type="term" value="F:glycosyltransferase activity"/>
    <property type="evidence" value="ECO:0007669"/>
    <property type="project" value="InterPro"/>
</dbReference>
<accession>A0A1Q9YHS6</accession>
<evidence type="ECO:0000313" key="3">
    <source>
        <dbReference type="Proteomes" id="UP000186758"/>
    </source>
</evidence>
<reference evidence="2 3" key="1">
    <citation type="submission" date="2016-11" db="EMBL/GenBank/DDBJ databases">
        <title>Description of two novel members of the family Erysipelotrichaceae: Ileibacterium lipovorans gen. nov., sp. nov. and Dubosiella newyorkensis, gen. nov., sp. nov.</title>
        <authorList>
            <person name="Cox L.M."/>
            <person name="Sohn J."/>
            <person name="Tyrrell K.L."/>
            <person name="Citron D.M."/>
            <person name="Lawson P.A."/>
            <person name="Patel N.B."/>
            <person name="Iizumi T."/>
            <person name="Perez-Perez G.I."/>
            <person name="Goldstein E.J."/>
            <person name="Blaser M.J."/>
        </authorList>
    </citation>
    <scope>NUCLEOTIDE SEQUENCE [LARGE SCALE GENOMIC DNA]</scope>
    <source>
        <strain evidence="2 3">NYU-BL-K8</strain>
    </source>
</reference>
<organism evidence="2 3">
    <name type="scientific">Faecalibaculum rodentium</name>
    <dbReference type="NCBI Taxonomy" id="1702221"/>
    <lineage>
        <taxon>Bacteria</taxon>
        <taxon>Bacillati</taxon>
        <taxon>Bacillota</taxon>
        <taxon>Erysipelotrichia</taxon>
        <taxon>Erysipelotrichales</taxon>
        <taxon>Erysipelotrichaceae</taxon>
        <taxon>Faecalibaculum</taxon>
    </lineage>
</organism>
<dbReference type="Proteomes" id="UP000186758">
    <property type="component" value="Unassembled WGS sequence"/>
</dbReference>
<dbReference type="Gene3D" id="3.40.50.2000">
    <property type="entry name" value="Glycogen Phosphorylase B"/>
    <property type="match status" value="2"/>
</dbReference>
<sequence>MKKILIFISSMNAPGGIERVISNLMREWENSYEIALLVKDEKPVSFYNLPEHVQRYSIQEPLQLDMHNRKQRIIEVIKNALKCHSKLKSALRNIDYDYIYTTTPLDSLEVYCASKDSAKKMIISEHASAFAVNKVYQIIKKNIYPKSKCIIVPNKTDCSIYEGWGCTTHYIPHYLTFKETHKNLLNSKIAINVGRYTADKRQKELIHIWAGIADKNGWKLWIVGKGEEENNLREEIQRNGVEDSVKLVPYTSNIAEIYGQASLFLFSSWMEGFGMVLLEAMSFGIPCISYDCPSGPRDVVRNGVNGYLIPNGDEIEFSKALDKALHLANTQLQFLGEGAYETVKKWDNEAISKRWEMILDNINK</sequence>